<dbReference type="SUPFAM" id="SSF55961">
    <property type="entry name" value="Bet v1-like"/>
    <property type="match status" value="2"/>
</dbReference>
<dbReference type="PANTHER" id="PTHR46489">
    <property type="entry name" value="STEROIDOGENIC ACUTE REGULATORY PROTEIN, MITOCHONDRIAL"/>
    <property type="match status" value="1"/>
</dbReference>
<dbReference type="InterPro" id="IPR003609">
    <property type="entry name" value="Pan_app"/>
</dbReference>
<evidence type="ECO:0000313" key="5">
    <source>
        <dbReference type="EMBL" id="KAG2526810.1"/>
    </source>
</evidence>
<dbReference type="InterPro" id="IPR023393">
    <property type="entry name" value="START-like_dom_sf"/>
</dbReference>
<reference evidence="4" key="2">
    <citation type="submission" date="2020-06" db="EMBL/GenBank/DDBJ databases">
        <authorList>
            <person name="Studholme D.J."/>
        </authorList>
    </citation>
    <scope>NUCLEOTIDE SEQUENCE</scope>
    <source>
        <strain evidence="4">NZFS 2646</strain>
        <strain evidence="5">NZFS 3630</strain>
    </source>
</reference>
<feature type="region of interest" description="Disordered" evidence="2">
    <location>
        <begin position="830"/>
        <end position="892"/>
    </location>
</feature>
<feature type="compositionally biased region" description="Polar residues" evidence="2">
    <location>
        <begin position="745"/>
        <end position="763"/>
    </location>
</feature>
<dbReference type="EMBL" id="JPWV03000092">
    <property type="protein sequence ID" value="KAG2525457.1"/>
    <property type="molecule type" value="Genomic_DNA"/>
</dbReference>
<reference evidence="4" key="1">
    <citation type="journal article" date="2015" name="Genom Data">
        <title>Genome sequences of six Phytophthora species associated with forests in New Zealand.</title>
        <authorList>
            <person name="Studholme D.J."/>
            <person name="McDougal R.L."/>
            <person name="Sambles C."/>
            <person name="Hansen E."/>
            <person name="Hardy G."/>
            <person name="Grant M."/>
            <person name="Ganley R.J."/>
            <person name="Williams N.M."/>
        </authorList>
    </citation>
    <scope>NUCLEOTIDE SEQUENCE</scope>
    <source>
        <strain evidence="4">NZFS 2646</strain>
        <strain evidence="5">NZFS 3630</strain>
    </source>
</reference>
<feature type="domain" description="BZIP" evidence="3">
    <location>
        <begin position="862"/>
        <end position="925"/>
    </location>
</feature>
<dbReference type="Proteomes" id="UP000785171">
    <property type="component" value="Unassembled WGS sequence"/>
</dbReference>
<name>A0A8T0M1T9_9STRA</name>
<dbReference type="InterPro" id="IPR004827">
    <property type="entry name" value="bZIP"/>
</dbReference>
<dbReference type="PANTHER" id="PTHR46489:SF1">
    <property type="entry name" value="STEROIDOGENIC ACUTE REGULATORY PROTEIN, MITOCHONDRIAL"/>
    <property type="match status" value="1"/>
</dbReference>
<protein>
    <recommendedName>
        <fullName evidence="3">BZIP domain-containing protein</fullName>
    </recommendedName>
</protein>
<dbReference type="Proteomes" id="UP000792063">
    <property type="component" value="Unassembled WGS sequence"/>
</dbReference>
<dbReference type="GO" id="GO:0032367">
    <property type="term" value="P:intracellular cholesterol transport"/>
    <property type="evidence" value="ECO:0007669"/>
    <property type="project" value="TreeGrafter"/>
</dbReference>
<dbReference type="GO" id="GO:0120020">
    <property type="term" value="F:cholesterol transfer activity"/>
    <property type="evidence" value="ECO:0007669"/>
    <property type="project" value="InterPro"/>
</dbReference>
<dbReference type="GO" id="GO:0015485">
    <property type="term" value="F:cholesterol binding"/>
    <property type="evidence" value="ECO:0007669"/>
    <property type="project" value="InterPro"/>
</dbReference>
<feature type="region of interest" description="Disordered" evidence="2">
    <location>
        <begin position="196"/>
        <end position="259"/>
    </location>
</feature>
<dbReference type="GO" id="GO:0003700">
    <property type="term" value="F:DNA-binding transcription factor activity"/>
    <property type="evidence" value="ECO:0007669"/>
    <property type="project" value="InterPro"/>
</dbReference>
<evidence type="ECO:0000256" key="1">
    <source>
        <dbReference type="SAM" id="Coils"/>
    </source>
</evidence>
<evidence type="ECO:0000256" key="2">
    <source>
        <dbReference type="SAM" id="MobiDB-lite"/>
    </source>
</evidence>
<dbReference type="GO" id="GO:0005739">
    <property type="term" value="C:mitochondrion"/>
    <property type="evidence" value="ECO:0007669"/>
    <property type="project" value="InterPro"/>
</dbReference>
<comment type="caution">
    <text evidence="4">The sequence shown here is derived from an EMBL/GenBank/DDBJ whole genome shotgun (WGS) entry which is preliminary data.</text>
</comment>
<dbReference type="GO" id="GO:0006694">
    <property type="term" value="P:steroid biosynthetic process"/>
    <property type="evidence" value="ECO:0007669"/>
    <property type="project" value="InterPro"/>
</dbReference>
<feature type="compositionally biased region" description="Polar residues" evidence="2">
    <location>
        <begin position="785"/>
        <end position="797"/>
    </location>
</feature>
<feature type="domain" description="BZIP" evidence="3">
    <location>
        <begin position="229"/>
        <end position="292"/>
    </location>
</feature>
<feature type="compositionally biased region" description="Polar residues" evidence="2">
    <location>
        <begin position="830"/>
        <end position="850"/>
    </location>
</feature>
<feature type="compositionally biased region" description="Basic residues" evidence="2">
    <location>
        <begin position="235"/>
        <end position="253"/>
    </location>
</feature>
<dbReference type="Pfam" id="PF14295">
    <property type="entry name" value="PAN_4"/>
    <property type="match status" value="2"/>
</dbReference>
<feature type="compositionally biased region" description="Acidic residues" evidence="2">
    <location>
        <begin position="854"/>
        <end position="863"/>
    </location>
</feature>
<evidence type="ECO:0000313" key="6">
    <source>
        <dbReference type="Proteomes" id="UP000785171"/>
    </source>
</evidence>
<keyword evidence="1" id="KW-0175">Coiled coil</keyword>
<dbReference type="AlphaFoldDB" id="A0A8T0M1T9"/>
<organism evidence="4 6">
    <name type="scientific">Phytophthora kernoviae</name>
    <dbReference type="NCBI Taxonomy" id="325452"/>
    <lineage>
        <taxon>Eukaryota</taxon>
        <taxon>Sar</taxon>
        <taxon>Stramenopiles</taxon>
        <taxon>Oomycota</taxon>
        <taxon>Peronosporomycetes</taxon>
        <taxon>Peronosporales</taxon>
        <taxon>Peronosporaceae</taxon>
        <taxon>Phytophthora</taxon>
    </lineage>
</organism>
<proteinExistence type="predicted"/>
<dbReference type="Gene3D" id="3.30.530.20">
    <property type="match status" value="2"/>
</dbReference>
<gene>
    <name evidence="4" type="ORF">JM16_004400</name>
    <name evidence="5" type="ORF">JM18_004142</name>
</gene>
<dbReference type="EMBL" id="JPWU03000093">
    <property type="protein sequence ID" value="KAG2526810.1"/>
    <property type="molecule type" value="Genomic_DNA"/>
</dbReference>
<dbReference type="CDD" id="cd14686">
    <property type="entry name" value="bZIP"/>
    <property type="match status" value="2"/>
</dbReference>
<dbReference type="GO" id="GO:0050810">
    <property type="term" value="P:regulation of steroid biosynthetic process"/>
    <property type="evidence" value="ECO:0007669"/>
    <property type="project" value="TreeGrafter"/>
</dbReference>
<feature type="region of interest" description="Disordered" evidence="2">
    <location>
        <begin position="741"/>
        <end position="800"/>
    </location>
</feature>
<feature type="compositionally biased region" description="Basic residues" evidence="2">
    <location>
        <begin position="868"/>
        <end position="886"/>
    </location>
</feature>
<feature type="coiled-coil region" evidence="1">
    <location>
        <begin position="298"/>
        <end position="325"/>
    </location>
</feature>
<feature type="compositionally biased region" description="Low complexity" evidence="2">
    <location>
        <begin position="196"/>
        <end position="219"/>
    </location>
</feature>
<dbReference type="SMART" id="SM00338">
    <property type="entry name" value="BRLZ"/>
    <property type="match status" value="2"/>
</dbReference>
<evidence type="ECO:0000259" key="3">
    <source>
        <dbReference type="SMART" id="SM00338"/>
    </source>
</evidence>
<evidence type="ECO:0000313" key="4">
    <source>
        <dbReference type="EMBL" id="KAG2525457.1"/>
    </source>
</evidence>
<sequence>MQQHYSMQDMMFDPLPMSNGMYHQPSAVGNHMMHQQHPGQRAGGIQSLGMMHQQGMVPPEDDLDDLMSALGDPVSLGTQQQQHQHMGQVPNHVYDQSHLVPPRSQAPNLQGGRTQGLPMTSQAPMQQGGMPGTMHLNGMAPNGLAGGTRMGVGMQQQSSMTAPMMSSSIGGNVVAPAAVQRAAPQAAVAPSAIVPATTSRTKASSTASRALTTSSINDGSSDEDGGMGEDDSTKKKERRRQQVRYASRRRRKKQKDEESFLRDRISELKEQIRIIGGDLTEQCSQMAGMSEQALTEAYEKQMDTVQTLRKDNNKLKEQLLQHENFARMIQYGLNALPSDCRDVDRKKIAGVPMWISDQMNPLKGPTLVVDLNMCHEAVRHAYNELKTFGPSVNSKTNVCYAMGWKTELWAASTCLNFRAVRSISDKNIREVADASWEIITSPDKFKRIYPDVKQFRILQKVTDDIVVVHRIASVASDMSDREFISVAFRFRDGDNYFIGIKSITVQTECAENCIRGEECQGWMFVGGENETSQWKAHFLGYYDVKGEKDDKVLNQLANEAMFEHKMLVIMTTGAVTDTLLQASLRISIAQPREHRKHLKRMNDLINADEEGLMLQRATTYKLEMDQRNNPYGIPAGRPGMPNGMPQQQRPQQPGMQQQHYSMQDMMFDPLPMNNGMYHQQQTMHQQHPGMGMMQQQGMMAPEDDPRFVDDLLGVLGNDSVGLGAQQQQQHMGHVYDQSHLMPPHSQAQNLQAGRAPMTSQAPMQQGGMSGVMHLNGMAPGAGGMQHQQQQPAMTTPSGLGGLGGNVVAPAAVQRAAPQAAVAPSAIVPTTASRTKNSSTASRVMTASSANGGSSDEDGGMGEDDSTKKKERRRQQVRYASRRRRKKQKDEESFLRDRISELKEQIRIIGGDLTEQCSQMAGMSEQALTEAYEKQMDTVQTLRKDNNKLKEQLLQHENFARMIQYGLNALPSDCRDVDRKKIAGVPMWISDQMNPLKGPTLVVDLNMCHEAVRHAYNELKTFGPSVNSKTNVCYAMGWKTELWAASTCLNFRAMRSISDKNIREVANASWDIITSPEKCKRIYPDVKQFRILQKVTDDIVVVHRIASVASDLSDREFISVAFRLRDGDDYYIGLKSITVQTECAENCIRAEECQGWMFISGEKETSQWKAHFLGYYDVKGEKDDKVLNQLANEAMFGMLRWESEAMHPLSV</sequence>
<dbReference type="InterPro" id="IPR029866">
    <property type="entry name" value="StAR"/>
</dbReference>
<feature type="compositionally biased region" description="Acidic residues" evidence="2">
    <location>
        <begin position="220"/>
        <end position="230"/>
    </location>
</feature>
<accession>A0A8T0M1T9</accession>
<feature type="coiled-coil region" evidence="1">
    <location>
        <begin position="931"/>
        <end position="958"/>
    </location>
</feature>